<dbReference type="EnsemblPlants" id="evm.model.01.2115">
    <property type="protein sequence ID" value="cds.evm.model.01.2115"/>
    <property type="gene ID" value="evm.TU.01.2115"/>
</dbReference>
<name>A0A803NJS4_CANSA</name>
<protein>
    <submittedName>
        <fullName evidence="2">Uncharacterized protein</fullName>
    </submittedName>
</protein>
<proteinExistence type="predicted"/>
<feature type="region of interest" description="Disordered" evidence="1">
    <location>
        <begin position="9"/>
        <end position="37"/>
    </location>
</feature>
<organism evidence="2 3">
    <name type="scientific">Cannabis sativa</name>
    <name type="common">Hemp</name>
    <name type="synonym">Marijuana</name>
    <dbReference type="NCBI Taxonomy" id="3483"/>
    <lineage>
        <taxon>Eukaryota</taxon>
        <taxon>Viridiplantae</taxon>
        <taxon>Streptophyta</taxon>
        <taxon>Embryophyta</taxon>
        <taxon>Tracheophyta</taxon>
        <taxon>Spermatophyta</taxon>
        <taxon>Magnoliopsida</taxon>
        <taxon>eudicotyledons</taxon>
        <taxon>Gunneridae</taxon>
        <taxon>Pentapetalae</taxon>
        <taxon>rosids</taxon>
        <taxon>fabids</taxon>
        <taxon>Rosales</taxon>
        <taxon>Cannabaceae</taxon>
        <taxon>Cannabis</taxon>
    </lineage>
</organism>
<sequence length="82" mass="8820">MAEKVVIAAEIGEDRGEEETGPATADEGEIGYGGGWDTREAIDEDVIWEGRDIGREAVVLFLYLTASNHSPKSTKPSSNNPL</sequence>
<dbReference type="AlphaFoldDB" id="A0A803NJS4"/>
<reference evidence="2" key="2">
    <citation type="submission" date="2021-03" db="UniProtKB">
        <authorList>
            <consortium name="EnsemblPlants"/>
        </authorList>
    </citation>
    <scope>IDENTIFICATION</scope>
</reference>
<evidence type="ECO:0000313" key="2">
    <source>
        <dbReference type="EnsemblPlants" id="cds.evm.model.01.2115"/>
    </source>
</evidence>
<evidence type="ECO:0000256" key="1">
    <source>
        <dbReference type="SAM" id="MobiDB-lite"/>
    </source>
</evidence>
<dbReference type="EMBL" id="UZAU01000059">
    <property type="status" value="NOT_ANNOTATED_CDS"/>
    <property type="molecule type" value="Genomic_DNA"/>
</dbReference>
<dbReference type="Proteomes" id="UP000596661">
    <property type="component" value="Chromosome 1"/>
</dbReference>
<keyword evidence="3" id="KW-1185">Reference proteome</keyword>
<reference evidence="2" key="1">
    <citation type="submission" date="2018-11" db="EMBL/GenBank/DDBJ databases">
        <authorList>
            <person name="Grassa J C."/>
        </authorList>
    </citation>
    <scope>NUCLEOTIDE SEQUENCE [LARGE SCALE GENOMIC DNA]</scope>
</reference>
<evidence type="ECO:0000313" key="3">
    <source>
        <dbReference type="Proteomes" id="UP000596661"/>
    </source>
</evidence>
<accession>A0A803NJS4</accession>
<dbReference type="Gramene" id="evm.model.01.2115">
    <property type="protein sequence ID" value="cds.evm.model.01.2115"/>
    <property type="gene ID" value="evm.TU.01.2115"/>
</dbReference>